<keyword evidence="2" id="KW-1185">Reference proteome</keyword>
<evidence type="ECO:0000313" key="2">
    <source>
        <dbReference type="Proteomes" id="UP000518605"/>
    </source>
</evidence>
<name>A0A7W5G8V5_9BACL</name>
<dbReference type="EMBL" id="JACHXW010000002">
    <property type="protein sequence ID" value="MBB3151060.1"/>
    <property type="molecule type" value="Genomic_DNA"/>
</dbReference>
<sequence>MKQARTSFMVIFLIAFLLLPLSERGQAQQGSSMMHHKPKKTEQLHDANRLIMTVGSSRQASFVSELYMERSELDEAIRHAKHKPSEKAEFYPDIYITHLTPARAQYRLERSGQLWNEAQAVSIELPSKLAKHLTALAEGLRMQHYGKLLTWQQSTDILPNKAIFSVTELESGLTFRVQRRAGSDHADVQPITKEDSRIMKQIYNGKWSWKRKAVLIRANGHWLAASMNGMPHGGDGIPENGFSGHFCIHFLGSSTHKSDRPDPAHQMMVHKAAGLLNPYLDSADPQLLALTFVEALYHKDEEIIQLLTDKLPEEKQAAFIQHMQQWVSIRVQLPAKGKQVRLPEISSFGDGLSAEIKLPVTIHTVSGQRRNGSYIFQFNRASSQSPWYIQEVNDQP</sequence>
<gene>
    <name evidence="1" type="ORF">FHS16_001094</name>
</gene>
<evidence type="ECO:0000313" key="1">
    <source>
        <dbReference type="EMBL" id="MBB3151060.1"/>
    </source>
</evidence>
<organism evidence="1 2">
    <name type="scientific">Paenibacillus endophyticus</name>
    <dbReference type="NCBI Taxonomy" id="1294268"/>
    <lineage>
        <taxon>Bacteria</taxon>
        <taxon>Bacillati</taxon>
        <taxon>Bacillota</taxon>
        <taxon>Bacilli</taxon>
        <taxon>Bacillales</taxon>
        <taxon>Paenibacillaceae</taxon>
        <taxon>Paenibacillus</taxon>
    </lineage>
</organism>
<accession>A0A7W5G8V5</accession>
<dbReference type="Proteomes" id="UP000518605">
    <property type="component" value="Unassembled WGS sequence"/>
</dbReference>
<dbReference type="AlphaFoldDB" id="A0A7W5G8V5"/>
<protein>
    <submittedName>
        <fullName evidence="1">Uncharacterized protein</fullName>
    </submittedName>
</protein>
<reference evidence="1 2" key="1">
    <citation type="submission" date="2020-08" db="EMBL/GenBank/DDBJ databases">
        <title>Genomic Encyclopedia of Type Strains, Phase III (KMG-III): the genomes of soil and plant-associated and newly described type strains.</title>
        <authorList>
            <person name="Whitman W."/>
        </authorList>
    </citation>
    <scope>NUCLEOTIDE SEQUENCE [LARGE SCALE GENOMIC DNA]</scope>
    <source>
        <strain evidence="1 2">CECT 8234</strain>
    </source>
</reference>
<comment type="caution">
    <text evidence="1">The sequence shown here is derived from an EMBL/GenBank/DDBJ whole genome shotgun (WGS) entry which is preliminary data.</text>
</comment>
<proteinExistence type="predicted"/>
<dbReference type="RefSeq" id="WP_183559584.1">
    <property type="nucleotide sequence ID" value="NZ_CBCSLB010000009.1"/>
</dbReference>